<dbReference type="Pfam" id="PF25310">
    <property type="entry name" value="VG15"/>
    <property type="match status" value="1"/>
</dbReference>
<proteinExistence type="predicted"/>
<organism evidence="2">
    <name type="scientific">Siphoviridae sp. ctkhg5</name>
    <dbReference type="NCBI Taxonomy" id="2825643"/>
    <lineage>
        <taxon>Viruses</taxon>
        <taxon>Duplodnaviria</taxon>
        <taxon>Heunggongvirae</taxon>
        <taxon>Uroviricota</taxon>
        <taxon>Caudoviricetes</taxon>
    </lineage>
</organism>
<name>A0A8S5UDJ7_9CAUD</name>
<evidence type="ECO:0000313" key="2">
    <source>
        <dbReference type="EMBL" id="DAF92446.1"/>
    </source>
</evidence>
<accession>A0A8S5UDJ7</accession>
<sequence>MIPRETFDRFDTSLQTAATLAENAVVELMSNTVGMTDTQTQAYLLQQYPALVKAYGNLAAAAAVEYYNDLRATYDLDSDFTATIPEINKHYQAIGDVNRTLSEADDITQVQSSLSALSGRRVMEYADDTFTDNALRDPAHPRWALIPHAGACAWCLLIGSNGFVYSEDGVLASRHTHCKCTPTVDFGNSPGVQGFNQKKLQRYYSTARASVEDEARTQWAAMSPEERKKYTRTRTTRDGRKVGGNTPSYDAYLRNKIVSRMAKQLHVEEHKH</sequence>
<reference evidence="2" key="1">
    <citation type="journal article" date="2021" name="Proc. Natl. Acad. Sci. U.S.A.">
        <title>A Catalog of Tens of Thousands of Viruses from Human Metagenomes Reveals Hidden Associations with Chronic Diseases.</title>
        <authorList>
            <person name="Tisza M.J."/>
            <person name="Buck C.B."/>
        </authorList>
    </citation>
    <scope>NUCLEOTIDE SEQUENCE</scope>
    <source>
        <strain evidence="2">Ctkhg5</strain>
    </source>
</reference>
<protein>
    <submittedName>
        <fullName evidence="2">Minor capsid protein</fullName>
    </submittedName>
</protein>
<dbReference type="EMBL" id="BK016067">
    <property type="protein sequence ID" value="DAF92446.1"/>
    <property type="molecule type" value="Genomic_DNA"/>
</dbReference>
<feature type="region of interest" description="Disordered" evidence="1">
    <location>
        <begin position="220"/>
        <end position="246"/>
    </location>
</feature>
<evidence type="ECO:0000256" key="1">
    <source>
        <dbReference type="SAM" id="MobiDB-lite"/>
    </source>
</evidence>
<dbReference type="InterPro" id="IPR057369">
    <property type="entry name" value="VG15"/>
</dbReference>